<dbReference type="EMBL" id="JAQQAL010000032">
    <property type="protein sequence ID" value="MDC7227736.1"/>
    <property type="molecule type" value="Genomic_DNA"/>
</dbReference>
<evidence type="ECO:0000256" key="3">
    <source>
        <dbReference type="ARBA" id="ARBA00022692"/>
    </source>
</evidence>
<comment type="caution">
    <text evidence="7">The sequence shown here is derived from an EMBL/GenBank/DDBJ whole genome shotgun (WGS) entry which is preliminary data.</text>
</comment>
<comment type="subcellular location">
    <subcellularLocation>
        <location evidence="1">Cell membrane</location>
        <topology evidence="1">Multi-pass membrane protein</topology>
    </subcellularLocation>
</comment>
<evidence type="ECO:0000313" key="8">
    <source>
        <dbReference type="Proteomes" id="UP001221217"/>
    </source>
</evidence>
<organism evidence="7 8">
    <name type="scientific">Candidatus Thalassospirochaeta sargassi</name>
    <dbReference type="NCBI Taxonomy" id="3119039"/>
    <lineage>
        <taxon>Bacteria</taxon>
        <taxon>Pseudomonadati</taxon>
        <taxon>Spirochaetota</taxon>
        <taxon>Spirochaetia</taxon>
        <taxon>Spirochaetales</taxon>
        <taxon>Spirochaetaceae</taxon>
        <taxon>Candidatus Thalassospirochaeta</taxon>
    </lineage>
</organism>
<keyword evidence="3 6" id="KW-0812">Transmembrane</keyword>
<dbReference type="Proteomes" id="UP001221217">
    <property type="component" value="Unassembled WGS sequence"/>
</dbReference>
<dbReference type="GO" id="GO:0022857">
    <property type="term" value="F:transmembrane transporter activity"/>
    <property type="evidence" value="ECO:0007669"/>
    <property type="project" value="InterPro"/>
</dbReference>
<feature type="transmembrane region" description="Helical" evidence="6">
    <location>
        <begin position="176"/>
        <end position="197"/>
    </location>
</feature>
<feature type="transmembrane region" description="Helical" evidence="6">
    <location>
        <begin position="12"/>
        <end position="36"/>
    </location>
</feature>
<dbReference type="InterPro" id="IPR001851">
    <property type="entry name" value="ABC_transp_permease"/>
</dbReference>
<keyword evidence="2" id="KW-1003">Cell membrane</keyword>
<dbReference type="PANTHER" id="PTHR32196:SF19">
    <property type="entry name" value="GALACTOFURANOSE TRANSPORTER PERMEASE PROTEIN YTFT"/>
    <property type="match status" value="1"/>
</dbReference>
<keyword evidence="5 6" id="KW-0472">Membrane</keyword>
<gene>
    <name evidence="7" type="ORF">PQJ61_13310</name>
</gene>
<feature type="transmembrane region" description="Helical" evidence="6">
    <location>
        <begin position="226"/>
        <end position="246"/>
    </location>
</feature>
<dbReference type="CDD" id="cd06579">
    <property type="entry name" value="TM_PBP1_transp_AraH_like"/>
    <property type="match status" value="1"/>
</dbReference>
<dbReference type="GO" id="GO:0005886">
    <property type="term" value="C:plasma membrane"/>
    <property type="evidence" value="ECO:0007669"/>
    <property type="project" value="UniProtKB-SubCell"/>
</dbReference>
<dbReference type="PANTHER" id="PTHR32196">
    <property type="entry name" value="ABC TRANSPORTER PERMEASE PROTEIN YPHD-RELATED-RELATED"/>
    <property type="match status" value="1"/>
</dbReference>
<protein>
    <submittedName>
        <fullName evidence="7">ABC transporter permease</fullName>
    </submittedName>
</protein>
<evidence type="ECO:0000256" key="2">
    <source>
        <dbReference type="ARBA" id="ARBA00022475"/>
    </source>
</evidence>
<feature type="transmembrane region" description="Helical" evidence="6">
    <location>
        <begin position="138"/>
        <end position="156"/>
    </location>
</feature>
<keyword evidence="4 6" id="KW-1133">Transmembrane helix</keyword>
<dbReference type="Pfam" id="PF02653">
    <property type="entry name" value="BPD_transp_2"/>
    <property type="match status" value="1"/>
</dbReference>
<sequence>MLKGKQIPKIIWPLLALAAILLFNLLFTDHFFRITIRDGHLFGSLIDILRRCAPTMIMAIAMTYVIATGGIDISVGSVLAISGSIASLVVWGGSTNYLAGDDEAIYAAVGLIILIPLLASLALGAFNGLMVSVVGLQPFIATLILMTAGRGIAQLLTGGKVLNFSHAGFEFVGRGYFLGIPFPFILAMLVLLLGLAITKLTPMGLYIQAVGGNRSASQYSGINTKFVILFVYIFSGFAAGLAGLVMTADITGADAGFMGLYMELDAILAVVIGGTPMEGGKYNLKGTVVGVLIIQTLTTTILTRGVPPEYTTIVKAIVVLAVLIIQSRKVRELIEHRTMIRAAKEAESV</sequence>
<name>A0AAJ1IKJ2_9SPIO</name>
<accession>A0AAJ1IKJ2</accession>
<evidence type="ECO:0000256" key="6">
    <source>
        <dbReference type="SAM" id="Phobius"/>
    </source>
</evidence>
<dbReference type="AlphaFoldDB" id="A0AAJ1IKJ2"/>
<evidence type="ECO:0000256" key="1">
    <source>
        <dbReference type="ARBA" id="ARBA00004651"/>
    </source>
</evidence>
<reference evidence="7 8" key="1">
    <citation type="submission" date="2022-12" db="EMBL/GenBank/DDBJ databases">
        <title>Metagenome assembled genome from gulf of manar.</title>
        <authorList>
            <person name="Kohli P."/>
            <person name="Pk S."/>
            <person name="Venkata Ramana C."/>
            <person name="Sasikala C."/>
        </authorList>
    </citation>
    <scope>NUCLEOTIDE SEQUENCE [LARGE SCALE GENOMIC DNA]</scope>
    <source>
        <strain evidence="7">JB008</strain>
    </source>
</reference>
<feature type="transmembrane region" description="Helical" evidence="6">
    <location>
        <begin position="104"/>
        <end position="126"/>
    </location>
</feature>
<evidence type="ECO:0000313" key="7">
    <source>
        <dbReference type="EMBL" id="MDC7227736.1"/>
    </source>
</evidence>
<evidence type="ECO:0000256" key="5">
    <source>
        <dbReference type="ARBA" id="ARBA00023136"/>
    </source>
</evidence>
<proteinExistence type="predicted"/>
<evidence type="ECO:0000256" key="4">
    <source>
        <dbReference type="ARBA" id="ARBA00022989"/>
    </source>
</evidence>